<name>A0AAD7XPZ1_9STRA</name>
<dbReference type="GO" id="GO:0016272">
    <property type="term" value="C:prefoldin complex"/>
    <property type="evidence" value="ECO:0007669"/>
    <property type="project" value="InterPro"/>
</dbReference>
<reference evidence="3" key="1">
    <citation type="submission" date="2023-01" db="EMBL/GenBank/DDBJ databases">
        <title>Metagenome sequencing of chrysophaentin producing Chrysophaeum taylorii.</title>
        <authorList>
            <person name="Davison J."/>
            <person name="Bewley C."/>
        </authorList>
    </citation>
    <scope>NUCLEOTIDE SEQUENCE</scope>
    <source>
        <strain evidence="3">NIES-1699</strain>
    </source>
</reference>
<dbReference type="PANTHER" id="PTHR21100">
    <property type="entry name" value="PREFOLDIN SUBUNIT 4"/>
    <property type="match status" value="1"/>
</dbReference>
<dbReference type="InterPro" id="IPR016661">
    <property type="entry name" value="PFDN4"/>
</dbReference>
<dbReference type="GO" id="GO:0006457">
    <property type="term" value="P:protein folding"/>
    <property type="evidence" value="ECO:0007669"/>
    <property type="project" value="InterPro"/>
</dbReference>
<dbReference type="PANTHER" id="PTHR21100:SF9">
    <property type="entry name" value="PREFOLDIN SUBUNIT 4"/>
    <property type="match status" value="1"/>
</dbReference>
<accession>A0AAD7XPZ1</accession>
<comment type="similarity">
    <text evidence="1">Belongs to the prefoldin subunit beta family.</text>
</comment>
<proteinExistence type="inferred from homology"/>
<organism evidence="3 4">
    <name type="scientific">Chrysophaeum taylorii</name>
    <dbReference type="NCBI Taxonomy" id="2483200"/>
    <lineage>
        <taxon>Eukaryota</taxon>
        <taxon>Sar</taxon>
        <taxon>Stramenopiles</taxon>
        <taxon>Ochrophyta</taxon>
        <taxon>Pelagophyceae</taxon>
        <taxon>Pelagomonadales</taxon>
        <taxon>Pelagomonadaceae</taxon>
        <taxon>Chrysophaeum</taxon>
    </lineage>
</organism>
<dbReference type="AlphaFoldDB" id="A0AAD7XPZ1"/>
<dbReference type="Pfam" id="PF01920">
    <property type="entry name" value="Prefoldin_2"/>
    <property type="match status" value="1"/>
</dbReference>
<dbReference type="Proteomes" id="UP001230188">
    <property type="component" value="Unassembled WGS sequence"/>
</dbReference>
<evidence type="ECO:0000256" key="1">
    <source>
        <dbReference type="ARBA" id="ARBA00008045"/>
    </source>
</evidence>
<gene>
    <name evidence="3" type="ORF">CTAYLR_002550</name>
</gene>
<evidence type="ECO:0000256" key="2">
    <source>
        <dbReference type="ARBA" id="ARBA00023186"/>
    </source>
</evidence>
<keyword evidence="2" id="KW-0143">Chaperone</keyword>
<evidence type="ECO:0008006" key="5">
    <source>
        <dbReference type="Google" id="ProtNLM"/>
    </source>
</evidence>
<dbReference type="EMBL" id="JAQMWT010000334">
    <property type="protein sequence ID" value="KAJ8604360.1"/>
    <property type="molecule type" value="Genomic_DNA"/>
</dbReference>
<keyword evidence="4" id="KW-1185">Reference proteome</keyword>
<dbReference type="GO" id="GO:0005737">
    <property type="term" value="C:cytoplasm"/>
    <property type="evidence" value="ECO:0007669"/>
    <property type="project" value="TreeGrafter"/>
</dbReference>
<evidence type="ECO:0000313" key="4">
    <source>
        <dbReference type="Proteomes" id="UP001230188"/>
    </source>
</evidence>
<sequence>MIEEMEDATTELAMGDGQNVKLMLGGEAFLEVDEDYANEYCETMQEKLQADMEEHNAAIGKIETRQKVLKADLYARFGTSINLEEK</sequence>
<comment type="caution">
    <text evidence="3">The sequence shown here is derived from an EMBL/GenBank/DDBJ whole genome shotgun (WGS) entry which is preliminary data.</text>
</comment>
<protein>
    <recommendedName>
        <fullName evidence="5">Prefoldin subunit 4</fullName>
    </recommendedName>
</protein>
<dbReference type="InterPro" id="IPR002777">
    <property type="entry name" value="PFD_beta-like"/>
</dbReference>
<dbReference type="GO" id="GO:0051082">
    <property type="term" value="F:unfolded protein binding"/>
    <property type="evidence" value="ECO:0007669"/>
    <property type="project" value="InterPro"/>
</dbReference>
<evidence type="ECO:0000313" key="3">
    <source>
        <dbReference type="EMBL" id="KAJ8604360.1"/>
    </source>
</evidence>